<keyword evidence="1 4" id="KW-0663">Pyridoxal phosphate</keyword>
<dbReference type="CDD" id="cd00616">
    <property type="entry name" value="AHBA_syn"/>
    <property type="match status" value="1"/>
</dbReference>
<keyword evidence="6" id="KW-0032">Aminotransferase</keyword>
<dbReference type="InterPro" id="IPR015422">
    <property type="entry name" value="PyrdxlP-dep_Trfase_small"/>
</dbReference>
<evidence type="ECO:0000256" key="2">
    <source>
        <dbReference type="ARBA" id="ARBA00037999"/>
    </source>
</evidence>
<keyword evidence="7" id="KW-1185">Reference proteome</keyword>
<evidence type="ECO:0000256" key="3">
    <source>
        <dbReference type="PIRSR" id="PIRSR000390-1"/>
    </source>
</evidence>
<evidence type="ECO:0000256" key="4">
    <source>
        <dbReference type="PIRSR" id="PIRSR000390-2"/>
    </source>
</evidence>
<dbReference type="Gene3D" id="3.40.640.10">
    <property type="entry name" value="Type I PLP-dependent aspartate aminotransferase-like (Major domain)"/>
    <property type="match status" value="1"/>
</dbReference>
<dbReference type="RefSeq" id="WP_268610455.1">
    <property type="nucleotide sequence ID" value="NZ_CP113797.1"/>
</dbReference>
<reference evidence="6" key="1">
    <citation type="submission" date="2022-12" db="EMBL/GenBank/DDBJ databases">
        <title>Polyphasic identification of a Novel Hot-Spring Cyanobacterium Ocullathermofonsia sinensis gen nov. sp. nov. and Genomic Insights on its Adaptations to the Thermal Habitat.</title>
        <authorList>
            <person name="Daroch M."/>
            <person name="Tang J."/>
            <person name="Jiang Y."/>
        </authorList>
    </citation>
    <scope>NUCLEOTIDE SEQUENCE</scope>
    <source>
        <strain evidence="6">PKUAC-SCTA174</strain>
    </source>
</reference>
<feature type="active site" description="Proton acceptor" evidence="3">
    <location>
        <position position="186"/>
    </location>
</feature>
<dbReference type="PANTHER" id="PTHR30244:SF36">
    <property type="entry name" value="3-OXO-GLUCOSE-6-PHOSPHATE:GLUTAMATE AMINOTRANSFERASE"/>
    <property type="match status" value="1"/>
</dbReference>
<gene>
    <name evidence="6" type="ORF">OXH18_00615</name>
</gene>
<dbReference type="GO" id="GO:0000271">
    <property type="term" value="P:polysaccharide biosynthetic process"/>
    <property type="evidence" value="ECO:0007669"/>
    <property type="project" value="TreeGrafter"/>
</dbReference>
<keyword evidence="6" id="KW-0808">Transferase</keyword>
<dbReference type="InterPro" id="IPR015424">
    <property type="entry name" value="PyrdxlP-dep_Trfase"/>
</dbReference>
<evidence type="ECO:0000313" key="7">
    <source>
        <dbReference type="Proteomes" id="UP001163152"/>
    </source>
</evidence>
<dbReference type="PANTHER" id="PTHR30244">
    <property type="entry name" value="TRANSAMINASE"/>
    <property type="match status" value="1"/>
</dbReference>
<protein>
    <submittedName>
        <fullName evidence="6">DegT/DnrJ/EryC1/StrS family aminotransferase</fullName>
    </submittedName>
</protein>
<organism evidence="6 7">
    <name type="scientific">Thermocoleostomius sinensis A174</name>
    <dbReference type="NCBI Taxonomy" id="2016057"/>
    <lineage>
        <taxon>Bacteria</taxon>
        <taxon>Bacillati</taxon>
        <taxon>Cyanobacteriota</taxon>
        <taxon>Cyanophyceae</taxon>
        <taxon>Oculatellales</taxon>
        <taxon>Oculatellaceae</taxon>
        <taxon>Thermocoleostomius</taxon>
    </lineage>
</organism>
<evidence type="ECO:0000313" key="6">
    <source>
        <dbReference type="EMBL" id="WAL60531.1"/>
    </source>
</evidence>
<dbReference type="GO" id="GO:0030170">
    <property type="term" value="F:pyridoxal phosphate binding"/>
    <property type="evidence" value="ECO:0007669"/>
    <property type="project" value="UniProtKB-ARBA"/>
</dbReference>
<dbReference type="GO" id="GO:0008483">
    <property type="term" value="F:transaminase activity"/>
    <property type="evidence" value="ECO:0007669"/>
    <property type="project" value="UniProtKB-KW"/>
</dbReference>
<accession>A0A9E8ZCW3</accession>
<dbReference type="EMBL" id="CP113797">
    <property type="protein sequence ID" value="WAL60531.1"/>
    <property type="molecule type" value="Genomic_DNA"/>
</dbReference>
<dbReference type="Proteomes" id="UP001163152">
    <property type="component" value="Chromosome"/>
</dbReference>
<dbReference type="Gene3D" id="3.90.1150.10">
    <property type="entry name" value="Aspartate Aminotransferase, domain 1"/>
    <property type="match status" value="1"/>
</dbReference>
<dbReference type="InterPro" id="IPR000653">
    <property type="entry name" value="DegT/StrS_aminotransferase"/>
</dbReference>
<comment type="similarity">
    <text evidence="2 5">Belongs to the DegT/DnrJ/EryC1 family.</text>
</comment>
<proteinExistence type="inferred from homology"/>
<sequence>MKIPFGDLKRQYDQLREPIDRATQEVYSSGWFVLGQHVQRFEAEFATYCGAMHGVGVGSGTEAIHLALLACGVEPGDEVITVSNTCVPTLSAISFAGAVPVFVDIDETTYTIDPARIEERITSKTKAIVPVHLYGQCADMDPILEIANRYGLVVVEDCAQATGAKYKGRMAGTMGHAGAFSFYPSKNLGAFGDGGLVLTNNATIADRVTKLRNYGQEKRYYHAIKGFNSRLDELQAAILSAKLPYLDQWNDRRRQIASRYDQAFSSLNVVCPVEAPDRVHVYHLYVIRVPQREQFQAFLAEKGIGTIIHYPVPVHLQASYSEYRDQGTYLPITEQQRRDIISLPLYPELTDDEVDYIIHTVVQAMTASSAIADC</sequence>
<dbReference type="KEGG" id="tsin:OXH18_00615"/>
<evidence type="ECO:0000256" key="5">
    <source>
        <dbReference type="RuleBase" id="RU004508"/>
    </source>
</evidence>
<dbReference type="Pfam" id="PF01041">
    <property type="entry name" value="DegT_DnrJ_EryC1"/>
    <property type="match status" value="1"/>
</dbReference>
<dbReference type="PIRSF" id="PIRSF000390">
    <property type="entry name" value="PLP_StrS"/>
    <property type="match status" value="1"/>
</dbReference>
<feature type="modified residue" description="N6-(pyridoxal phosphate)lysine" evidence="4">
    <location>
        <position position="186"/>
    </location>
</feature>
<dbReference type="AlphaFoldDB" id="A0A9E8ZCW3"/>
<dbReference type="FunFam" id="3.40.640.10:FF:000089">
    <property type="entry name" value="Aminotransferase, DegT/DnrJ/EryC1/StrS family"/>
    <property type="match status" value="1"/>
</dbReference>
<name>A0A9E8ZCW3_9CYAN</name>
<dbReference type="InterPro" id="IPR015421">
    <property type="entry name" value="PyrdxlP-dep_Trfase_major"/>
</dbReference>
<evidence type="ECO:0000256" key="1">
    <source>
        <dbReference type="ARBA" id="ARBA00022898"/>
    </source>
</evidence>
<dbReference type="SUPFAM" id="SSF53383">
    <property type="entry name" value="PLP-dependent transferases"/>
    <property type="match status" value="1"/>
</dbReference>